<dbReference type="Gramene" id="OE9A062051T1">
    <property type="protein sequence ID" value="OE9A062051C1"/>
    <property type="gene ID" value="OE9A062051"/>
</dbReference>
<sequence length="72" mass="7926">NSSNSKNSNSNAPKLKPNEPSWGLKDQRWPQSTSKTTNKIAPGKNQKLTNQQGVMNPKLNETYLAKTEPVCG</sequence>
<protein>
    <submittedName>
        <fullName evidence="2">Uncharacterized protein</fullName>
    </submittedName>
</protein>
<dbReference type="Proteomes" id="UP000594638">
    <property type="component" value="Unassembled WGS sequence"/>
</dbReference>
<feature type="non-terminal residue" evidence="2">
    <location>
        <position position="72"/>
    </location>
</feature>
<dbReference type="EMBL" id="CACTIH010000176">
    <property type="protein sequence ID" value="CAA2956155.1"/>
    <property type="molecule type" value="Genomic_DNA"/>
</dbReference>
<feature type="non-terminal residue" evidence="2">
    <location>
        <position position="1"/>
    </location>
</feature>
<evidence type="ECO:0000256" key="1">
    <source>
        <dbReference type="SAM" id="MobiDB-lite"/>
    </source>
</evidence>
<accession>A0A8S0PQG2</accession>
<dbReference type="AlphaFoldDB" id="A0A8S0PQG2"/>
<feature type="compositionally biased region" description="Polar residues" evidence="1">
    <location>
        <begin position="29"/>
        <end position="39"/>
    </location>
</feature>
<keyword evidence="3" id="KW-1185">Reference proteome</keyword>
<reference evidence="2 3" key="1">
    <citation type="submission" date="2019-12" db="EMBL/GenBank/DDBJ databases">
        <authorList>
            <person name="Alioto T."/>
            <person name="Alioto T."/>
            <person name="Gomez Garrido J."/>
        </authorList>
    </citation>
    <scope>NUCLEOTIDE SEQUENCE [LARGE SCALE GENOMIC DNA]</scope>
</reference>
<feature type="compositionally biased region" description="Low complexity" evidence="1">
    <location>
        <begin position="1"/>
        <end position="11"/>
    </location>
</feature>
<comment type="caution">
    <text evidence="2">The sequence shown here is derived from an EMBL/GenBank/DDBJ whole genome shotgun (WGS) entry which is preliminary data.</text>
</comment>
<feature type="region of interest" description="Disordered" evidence="1">
    <location>
        <begin position="1"/>
        <end position="72"/>
    </location>
</feature>
<organism evidence="2 3">
    <name type="scientific">Olea europaea subsp. europaea</name>
    <dbReference type="NCBI Taxonomy" id="158383"/>
    <lineage>
        <taxon>Eukaryota</taxon>
        <taxon>Viridiplantae</taxon>
        <taxon>Streptophyta</taxon>
        <taxon>Embryophyta</taxon>
        <taxon>Tracheophyta</taxon>
        <taxon>Spermatophyta</taxon>
        <taxon>Magnoliopsida</taxon>
        <taxon>eudicotyledons</taxon>
        <taxon>Gunneridae</taxon>
        <taxon>Pentapetalae</taxon>
        <taxon>asterids</taxon>
        <taxon>lamiids</taxon>
        <taxon>Lamiales</taxon>
        <taxon>Oleaceae</taxon>
        <taxon>Oleeae</taxon>
        <taxon>Olea</taxon>
    </lineage>
</organism>
<gene>
    <name evidence="2" type="ORF">OLEA9_A062051</name>
</gene>
<evidence type="ECO:0000313" key="2">
    <source>
        <dbReference type="EMBL" id="CAA2956155.1"/>
    </source>
</evidence>
<evidence type="ECO:0000313" key="3">
    <source>
        <dbReference type="Proteomes" id="UP000594638"/>
    </source>
</evidence>
<proteinExistence type="predicted"/>
<name>A0A8S0PQG2_OLEEU</name>